<name>A0ABR1XNR9_9PEZI</name>
<protein>
    <submittedName>
        <fullName evidence="1">Uncharacterized protein</fullName>
    </submittedName>
</protein>
<keyword evidence="2" id="KW-1185">Reference proteome</keyword>
<evidence type="ECO:0000313" key="1">
    <source>
        <dbReference type="EMBL" id="KAK8161802.1"/>
    </source>
</evidence>
<accession>A0ABR1XNR9</accession>
<organism evidence="1 2">
    <name type="scientific">Phyllosticta citrichinensis</name>
    <dbReference type="NCBI Taxonomy" id="1130410"/>
    <lineage>
        <taxon>Eukaryota</taxon>
        <taxon>Fungi</taxon>
        <taxon>Dikarya</taxon>
        <taxon>Ascomycota</taxon>
        <taxon>Pezizomycotina</taxon>
        <taxon>Dothideomycetes</taxon>
        <taxon>Dothideomycetes incertae sedis</taxon>
        <taxon>Botryosphaeriales</taxon>
        <taxon>Phyllostictaceae</taxon>
        <taxon>Phyllosticta</taxon>
    </lineage>
</organism>
<comment type="caution">
    <text evidence="1">The sequence shown here is derived from an EMBL/GenBank/DDBJ whole genome shotgun (WGS) entry which is preliminary data.</text>
</comment>
<dbReference type="EMBL" id="JBBWUH010000007">
    <property type="protein sequence ID" value="KAK8161802.1"/>
    <property type="molecule type" value="Genomic_DNA"/>
</dbReference>
<gene>
    <name evidence="1" type="ORF">IWX90DRAFT_280771</name>
</gene>
<evidence type="ECO:0000313" key="2">
    <source>
        <dbReference type="Proteomes" id="UP001456524"/>
    </source>
</evidence>
<reference evidence="1 2" key="1">
    <citation type="journal article" date="2022" name="G3 (Bethesda)">
        <title>Enemy or ally: a genomic approach to elucidate the lifestyle of Phyllosticta citrichinaensis.</title>
        <authorList>
            <person name="Buijs V.A."/>
            <person name="Groenewald J.Z."/>
            <person name="Haridas S."/>
            <person name="LaButti K.M."/>
            <person name="Lipzen A."/>
            <person name="Martin F.M."/>
            <person name="Barry K."/>
            <person name="Grigoriev I.V."/>
            <person name="Crous P.W."/>
            <person name="Seidl M.F."/>
        </authorList>
    </citation>
    <scope>NUCLEOTIDE SEQUENCE [LARGE SCALE GENOMIC DNA]</scope>
    <source>
        <strain evidence="1 2">CBS 129764</strain>
    </source>
</reference>
<dbReference type="Proteomes" id="UP001456524">
    <property type="component" value="Unassembled WGS sequence"/>
</dbReference>
<proteinExistence type="predicted"/>
<sequence length="204" mass="22755">MPVAALAASVRIARICDCSEKLSRAKRNGRTDLGSFSRPYARRRICPSFGPALYKLAHVGGSHPSVHATMARGWRLEQHQKSIKCLSDVAVAVAVRSSSHPCIHHARTLAVVVPRALTTRRQQHFMHGGSLPVAPAADPGTIWLFLLSKVSSRLTAQRVRCCHSTNQFSDRHNTIIPAFSFLVFLRQLLLIRHRMARSWRDLVP</sequence>